<dbReference type="KEGG" id="tet:TTHERM_000316399"/>
<keyword evidence="2" id="KW-1185">Reference proteome</keyword>
<dbReference type="EMBL" id="GG662605">
    <property type="protein sequence ID" value="EWS73071.1"/>
    <property type="molecule type" value="Genomic_DNA"/>
</dbReference>
<reference evidence="2" key="1">
    <citation type="journal article" date="2006" name="PLoS Biol.">
        <title>Macronuclear genome sequence of the ciliate Tetrahymena thermophila, a model eukaryote.</title>
        <authorList>
            <person name="Eisen J.A."/>
            <person name="Coyne R.S."/>
            <person name="Wu M."/>
            <person name="Wu D."/>
            <person name="Thiagarajan M."/>
            <person name="Wortman J.R."/>
            <person name="Badger J.H."/>
            <person name="Ren Q."/>
            <person name="Amedeo P."/>
            <person name="Jones K.M."/>
            <person name="Tallon L.J."/>
            <person name="Delcher A.L."/>
            <person name="Salzberg S.L."/>
            <person name="Silva J.C."/>
            <person name="Haas B.J."/>
            <person name="Majoros W.H."/>
            <person name="Farzad M."/>
            <person name="Carlton J.M."/>
            <person name="Smith R.K. Jr."/>
            <person name="Garg J."/>
            <person name="Pearlman R.E."/>
            <person name="Karrer K.M."/>
            <person name="Sun L."/>
            <person name="Manning G."/>
            <person name="Elde N.C."/>
            <person name="Turkewitz A.P."/>
            <person name="Asai D.J."/>
            <person name="Wilkes D.E."/>
            <person name="Wang Y."/>
            <person name="Cai H."/>
            <person name="Collins K."/>
            <person name="Stewart B.A."/>
            <person name="Lee S.R."/>
            <person name="Wilamowska K."/>
            <person name="Weinberg Z."/>
            <person name="Ruzzo W.L."/>
            <person name="Wloga D."/>
            <person name="Gaertig J."/>
            <person name="Frankel J."/>
            <person name="Tsao C.-C."/>
            <person name="Gorovsky M.A."/>
            <person name="Keeling P.J."/>
            <person name="Waller R.F."/>
            <person name="Patron N.J."/>
            <person name="Cherry J.M."/>
            <person name="Stover N.A."/>
            <person name="Krieger C.J."/>
            <person name="del Toro C."/>
            <person name="Ryder H.F."/>
            <person name="Williamson S.C."/>
            <person name="Barbeau R.A."/>
            <person name="Hamilton E.P."/>
            <person name="Orias E."/>
        </authorList>
    </citation>
    <scope>NUCLEOTIDE SEQUENCE [LARGE SCALE GENOMIC DNA]</scope>
    <source>
        <strain evidence="2">SB210</strain>
    </source>
</reference>
<dbReference type="RefSeq" id="XP_012654380.1">
    <property type="nucleotide sequence ID" value="XM_012798926.1"/>
</dbReference>
<dbReference type="AlphaFoldDB" id="W7XG52"/>
<dbReference type="GeneID" id="24438401"/>
<proteinExistence type="predicted"/>
<evidence type="ECO:0000313" key="1">
    <source>
        <dbReference type="EMBL" id="EWS73071.1"/>
    </source>
</evidence>
<name>W7XG52_TETTS</name>
<dbReference type="InterPro" id="IPR013083">
    <property type="entry name" value="Znf_RING/FYVE/PHD"/>
</dbReference>
<protein>
    <submittedName>
        <fullName evidence="1">Pectinacetylesterase family protein</fullName>
    </submittedName>
</protein>
<evidence type="ECO:0000313" key="2">
    <source>
        <dbReference type="Proteomes" id="UP000009168"/>
    </source>
</evidence>
<dbReference type="Proteomes" id="UP000009168">
    <property type="component" value="Unassembled WGS sequence"/>
</dbReference>
<gene>
    <name evidence="1" type="ORF">TTHERM_000316399</name>
</gene>
<dbReference type="Gene3D" id="3.30.40.10">
    <property type="entry name" value="Zinc/RING finger domain, C3HC4 (zinc finger)"/>
    <property type="match status" value="1"/>
</dbReference>
<sequence>MLDEKQLFQIKHMSLGEIQDGHFQEYNQKIKLINSNDSSIVINKGQKKIFSIEIDKIVDQTPEIIDSCCNICLKICSQMFECSNCLTMYCYNCSILLQEASQNCFYCKNVLKLQNTIKNLQTLINESKYQCTYYLNGCREISTLNNLQTHENQCTYKTQVKIEEADLKKQEECPQQLKEQNKVKIIKKEIQKPTRIQPQRNKRKKNFFYDDY</sequence>
<accession>W7XG52</accession>
<dbReference type="InParanoid" id="W7XG52"/>
<organism evidence="1 2">
    <name type="scientific">Tetrahymena thermophila (strain SB210)</name>
    <dbReference type="NCBI Taxonomy" id="312017"/>
    <lineage>
        <taxon>Eukaryota</taxon>
        <taxon>Sar</taxon>
        <taxon>Alveolata</taxon>
        <taxon>Ciliophora</taxon>
        <taxon>Intramacronucleata</taxon>
        <taxon>Oligohymenophorea</taxon>
        <taxon>Hymenostomatida</taxon>
        <taxon>Tetrahymenina</taxon>
        <taxon>Tetrahymenidae</taxon>
        <taxon>Tetrahymena</taxon>
    </lineage>
</organism>